<protein>
    <recommendedName>
        <fullName evidence="4">Polymer-forming cytoskeletal protein</fullName>
    </recommendedName>
</protein>
<keyword evidence="1" id="KW-0472">Membrane</keyword>
<dbReference type="EMBL" id="CP063164">
    <property type="protein sequence ID" value="QOR61589.1"/>
    <property type="molecule type" value="Genomic_DNA"/>
</dbReference>
<accession>A0A7M1S4D6</accession>
<evidence type="ECO:0000256" key="1">
    <source>
        <dbReference type="SAM" id="Phobius"/>
    </source>
</evidence>
<keyword evidence="3" id="KW-1185">Reference proteome</keyword>
<feature type="transmembrane region" description="Helical" evidence="1">
    <location>
        <begin position="6"/>
        <end position="31"/>
    </location>
</feature>
<evidence type="ECO:0000313" key="2">
    <source>
        <dbReference type="EMBL" id="QOR61589.1"/>
    </source>
</evidence>
<dbReference type="Gene3D" id="2.160.10.10">
    <property type="entry name" value="Hexapeptide repeat proteins"/>
    <property type="match status" value="1"/>
</dbReference>
<dbReference type="InterPro" id="IPR011004">
    <property type="entry name" value="Trimer_LpxA-like_sf"/>
</dbReference>
<reference evidence="2 3" key="1">
    <citation type="submission" date="2020-10" db="EMBL/GenBank/DDBJ databases">
        <title>The genome of sulfurovum sp.</title>
        <authorList>
            <person name="Xie S."/>
            <person name="Shao Z."/>
            <person name="Jiang L."/>
        </authorList>
    </citation>
    <scope>NUCLEOTIDE SEQUENCE [LARGE SCALE GENOMIC DNA]</scope>
    <source>
        <strain evidence="2 3">ST-419</strain>
    </source>
</reference>
<dbReference type="Proteomes" id="UP000595074">
    <property type="component" value="Chromosome"/>
</dbReference>
<evidence type="ECO:0008006" key="4">
    <source>
        <dbReference type="Google" id="ProtNLM"/>
    </source>
</evidence>
<dbReference type="AlphaFoldDB" id="A0A7M1S4D6"/>
<keyword evidence="1" id="KW-0812">Transmembrane</keyword>
<dbReference type="KEGG" id="sinu:IMZ28_09110"/>
<dbReference type="RefSeq" id="WP_197548297.1">
    <property type="nucleotide sequence ID" value="NZ_CP063164.1"/>
</dbReference>
<evidence type="ECO:0000313" key="3">
    <source>
        <dbReference type="Proteomes" id="UP000595074"/>
    </source>
</evidence>
<keyword evidence="1" id="KW-1133">Transmembrane helix</keyword>
<dbReference type="SUPFAM" id="SSF51161">
    <property type="entry name" value="Trimeric LpxA-like enzymes"/>
    <property type="match status" value="1"/>
</dbReference>
<organism evidence="2 3">
    <name type="scientific">Sulfurovum indicum</name>
    <dbReference type="NCBI Taxonomy" id="2779528"/>
    <lineage>
        <taxon>Bacteria</taxon>
        <taxon>Pseudomonadati</taxon>
        <taxon>Campylobacterota</taxon>
        <taxon>Epsilonproteobacteria</taxon>
        <taxon>Campylobacterales</taxon>
        <taxon>Sulfurovaceae</taxon>
        <taxon>Sulfurovum</taxon>
    </lineage>
</organism>
<name>A0A7M1S4D6_9BACT</name>
<proteinExistence type="predicted"/>
<gene>
    <name evidence="2" type="ORF">IMZ28_09110</name>
</gene>
<sequence length="344" mass="39113">MNSVDILLLEYTLGAIILMLIPLAPVIYAVWDRKGYEPLPVNLEYTKDPRAIAKYFDQYFHDSFGDKVLKPGEILNSKKLGKLEVVGETFHRSLYKDMVYIVGKAKVPDGSRFEREVISRDELEFGNRCYARVIKSQKKLILGEENCIVRWIDSESTITVGRYSHINIASSTSTMHLEKGVSFRRLYGYPVLTSHTFSFRKNLEGIREEHLDEPSIDENLLYVPDKKYTLKKDTILFHSLVTQGYLMLEQNTKIFGNIKSNGDVEVGDNCFIDGNIIAEGSIKIGKNCFVVGNLFSRTSIEIDSYTQIGTSEHPKSVISKKMITLAEHVAIFNYLLTDEVGEVK</sequence>